<evidence type="ECO:0000313" key="3">
    <source>
        <dbReference type="Proteomes" id="UP001500067"/>
    </source>
</evidence>
<reference evidence="3" key="1">
    <citation type="journal article" date="2019" name="Int. J. Syst. Evol. Microbiol.">
        <title>The Global Catalogue of Microorganisms (GCM) 10K type strain sequencing project: providing services to taxonomists for standard genome sequencing and annotation.</title>
        <authorList>
            <consortium name="The Broad Institute Genomics Platform"/>
            <consortium name="The Broad Institute Genome Sequencing Center for Infectious Disease"/>
            <person name="Wu L."/>
            <person name="Ma J."/>
        </authorList>
    </citation>
    <scope>NUCLEOTIDE SEQUENCE [LARGE SCALE GENOMIC DNA]</scope>
    <source>
        <strain evidence="3">JCM 32105</strain>
    </source>
</reference>
<organism evidence="2 3">
    <name type="scientific">Nemorincola caseinilytica</name>
    <dbReference type="NCBI Taxonomy" id="2054315"/>
    <lineage>
        <taxon>Bacteria</taxon>
        <taxon>Pseudomonadati</taxon>
        <taxon>Bacteroidota</taxon>
        <taxon>Chitinophagia</taxon>
        <taxon>Chitinophagales</taxon>
        <taxon>Chitinophagaceae</taxon>
        <taxon>Nemorincola</taxon>
    </lineage>
</organism>
<accession>A0ABP8N8R0</accession>
<dbReference type="EMBL" id="BAABFA010000005">
    <property type="protein sequence ID" value="GAA4461901.1"/>
    <property type="molecule type" value="Genomic_DNA"/>
</dbReference>
<evidence type="ECO:0000256" key="1">
    <source>
        <dbReference type="SAM" id="MobiDB-lite"/>
    </source>
</evidence>
<keyword evidence="3" id="KW-1185">Reference proteome</keyword>
<dbReference type="Proteomes" id="UP001500067">
    <property type="component" value="Unassembled WGS sequence"/>
</dbReference>
<sequence length="66" mass="6727">MTAVPGDTPITIPLDEPTVAMETSELDHVPTAGTVRLTNRVESDTHTSATPSMGTGSGCTVNTADA</sequence>
<evidence type="ECO:0000313" key="2">
    <source>
        <dbReference type="EMBL" id="GAA4461901.1"/>
    </source>
</evidence>
<comment type="caution">
    <text evidence="2">The sequence shown here is derived from an EMBL/GenBank/DDBJ whole genome shotgun (WGS) entry which is preliminary data.</text>
</comment>
<protein>
    <submittedName>
        <fullName evidence="2">Uncharacterized protein</fullName>
    </submittedName>
</protein>
<name>A0ABP8N8R0_9BACT</name>
<feature type="compositionally biased region" description="Polar residues" evidence="1">
    <location>
        <begin position="46"/>
        <end position="66"/>
    </location>
</feature>
<feature type="region of interest" description="Disordered" evidence="1">
    <location>
        <begin position="41"/>
        <end position="66"/>
    </location>
</feature>
<gene>
    <name evidence="2" type="ORF">GCM10023093_07470</name>
</gene>
<proteinExistence type="predicted"/>